<dbReference type="InterPro" id="IPR001647">
    <property type="entry name" value="HTH_TetR"/>
</dbReference>
<organism evidence="4 5">
    <name type="scientific">Corynebacterium hindlerae</name>
    <dbReference type="NCBI Taxonomy" id="699041"/>
    <lineage>
        <taxon>Bacteria</taxon>
        <taxon>Bacillati</taxon>
        <taxon>Actinomycetota</taxon>
        <taxon>Actinomycetes</taxon>
        <taxon>Mycobacteriales</taxon>
        <taxon>Corynebacteriaceae</taxon>
        <taxon>Corynebacterium</taxon>
    </lineage>
</organism>
<feature type="domain" description="HTH tetR-type" evidence="3">
    <location>
        <begin position="11"/>
        <end position="71"/>
    </location>
</feature>
<evidence type="ECO:0000256" key="1">
    <source>
        <dbReference type="ARBA" id="ARBA00023125"/>
    </source>
</evidence>
<accession>A0A7G5FDT5</accession>
<dbReference type="GO" id="GO:0006355">
    <property type="term" value="P:regulation of DNA-templated transcription"/>
    <property type="evidence" value="ECO:0007669"/>
    <property type="project" value="UniProtKB-ARBA"/>
</dbReference>
<dbReference type="GO" id="GO:0003677">
    <property type="term" value="F:DNA binding"/>
    <property type="evidence" value="ECO:0007669"/>
    <property type="project" value="UniProtKB-UniRule"/>
</dbReference>
<dbReference type="Gene3D" id="1.10.357.10">
    <property type="entry name" value="Tetracycline Repressor, domain 2"/>
    <property type="match status" value="1"/>
</dbReference>
<evidence type="ECO:0000259" key="3">
    <source>
        <dbReference type="PROSITE" id="PS50977"/>
    </source>
</evidence>
<evidence type="ECO:0000256" key="2">
    <source>
        <dbReference type="PROSITE-ProRule" id="PRU00335"/>
    </source>
</evidence>
<feature type="DNA-binding region" description="H-T-H motif" evidence="2">
    <location>
        <begin position="34"/>
        <end position="53"/>
    </location>
</feature>
<keyword evidence="5" id="KW-1185">Reference proteome</keyword>
<dbReference type="Pfam" id="PF00440">
    <property type="entry name" value="TetR_N"/>
    <property type="match status" value="1"/>
</dbReference>
<proteinExistence type="predicted"/>
<dbReference type="PANTHER" id="PTHR30328:SF54">
    <property type="entry name" value="HTH-TYPE TRANSCRIPTIONAL REPRESSOR SCO4008"/>
    <property type="match status" value="1"/>
</dbReference>
<dbReference type="Proteomes" id="UP000515570">
    <property type="component" value="Chromosome"/>
</dbReference>
<protein>
    <submittedName>
        <fullName evidence="4">TetR family transcriptional regulator</fullName>
    </submittedName>
</protein>
<dbReference type="AlphaFoldDB" id="A0A7G5FDT5"/>
<dbReference type="InterPro" id="IPR036271">
    <property type="entry name" value="Tet_transcr_reg_TetR-rel_C_sf"/>
</dbReference>
<dbReference type="SUPFAM" id="SSF46689">
    <property type="entry name" value="Homeodomain-like"/>
    <property type="match status" value="1"/>
</dbReference>
<dbReference type="SUPFAM" id="SSF48498">
    <property type="entry name" value="Tetracyclin repressor-like, C-terminal domain"/>
    <property type="match status" value="1"/>
</dbReference>
<dbReference type="Pfam" id="PF17938">
    <property type="entry name" value="TetR_C_29"/>
    <property type="match status" value="1"/>
</dbReference>
<dbReference type="InterPro" id="IPR041474">
    <property type="entry name" value="NicS_C"/>
</dbReference>
<dbReference type="RefSeq" id="WP_182385583.1">
    <property type="nucleotide sequence ID" value="NZ_CP059833.1"/>
</dbReference>
<dbReference type="PROSITE" id="PS50977">
    <property type="entry name" value="HTH_TETR_2"/>
    <property type="match status" value="1"/>
</dbReference>
<reference evidence="4 5" key="1">
    <citation type="submission" date="2020-07" db="EMBL/GenBank/DDBJ databases">
        <title>non toxigenic Corynebacterium sp. nov from a clinical source.</title>
        <authorList>
            <person name="Bernier A.-M."/>
            <person name="Bernard K."/>
        </authorList>
    </citation>
    <scope>NUCLEOTIDE SEQUENCE [LARGE SCALE GENOMIC DNA]</scope>
    <source>
        <strain evidence="5">NML 93-0612</strain>
    </source>
</reference>
<evidence type="ECO:0000313" key="4">
    <source>
        <dbReference type="EMBL" id="QMV84776.1"/>
    </source>
</evidence>
<dbReference type="EMBL" id="CP059833">
    <property type="protein sequence ID" value="QMV84776.1"/>
    <property type="molecule type" value="Genomic_DNA"/>
</dbReference>
<gene>
    <name evidence="4" type="ORF">HW450_10600</name>
</gene>
<name>A0A7G5FDT5_9CORY</name>
<dbReference type="PRINTS" id="PR00455">
    <property type="entry name" value="HTHTETR"/>
</dbReference>
<evidence type="ECO:0000313" key="5">
    <source>
        <dbReference type="Proteomes" id="UP000515570"/>
    </source>
</evidence>
<dbReference type="InterPro" id="IPR050109">
    <property type="entry name" value="HTH-type_TetR-like_transc_reg"/>
</dbReference>
<keyword evidence="1 2" id="KW-0238">DNA-binding</keyword>
<dbReference type="PANTHER" id="PTHR30328">
    <property type="entry name" value="TRANSCRIPTIONAL REPRESSOR"/>
    <property type="match status" value="1"/>
</dbReference>
<sequence length="245" mass="27258">MSTLVDSDTPTPSTERVVEVALTQFARTGFEETKIDTIAHESGMSKRMIHYHFGDKKGLYLAALKLAIAHLRPEPQDMELESTVPVEGVRKVVEVIYRRITSHPCAVRLMVLENLFGWGDMKNSTPLADQSVVMLQMDKLLMMGQDAGAFRSGISAVDVYSIITSICFHRTVYNATFNNLYSIDLEDEANFEGNLNLVIDTVLAFLTSNLGSREEMSYLKLRSDSNDKGASSAIYDDLSAPTVEF</sequence>
<dbReference type="InterPro" id="IPR009057">
    <property type="entry name" value="Homeodomain-like_sf"/>
</dbReference>